<sequence>MKKMVSQFGSFFGNIALLLMLSVGTTIAQVESENMKGPQINLENPESRTLEHNGKKIIIPSSIKDQTVTSDRSFRIGYNLLSEPKDFIGRWNLTLDMNGKEIPSWLEVKQSGLGVLVGYFVGDHGSARPISVINFENDKISFSIPPQWESGNKDLVFEGVLSGDKLTGTIQYPNGGLFKYVGERAPSLARDQNPTWGKPINIFNGKNLDGWHADKSENQWVVKDGILSSPKTGANLITNEKFDDFKLLVEFRYPKGSNSGLYLRGRYELQIQDDIGQEPSNILYGGIYGFLTPNEMAAKPAGEWQTYEITLIGRRLTVVANGKKIINDQIIPGITGGALDSKEGLPGPIVLQGDHGPVDFRKILITPGR</sequence>
<dbReference type="RefSeq" id="WP_231955256.1">
    <property type="nucleotide sequence ID" value="NZ_LT838813.1"/>
</dbReference>
<feature type="domain" description="3-keto-alpha-glucoside-1,2-lyase/3-keto-2-hydroxy-glucal hydratase" evidence="1">
    <location>
        <begin position="199"/>
        <end position="365"/>
    </location>
</feature>
<evidence type="ECO:0000313" key="2">
    <source>
        <dbReference type="EMBL" id="SMD44609.1"/>
    </source>
</evidence>
<dbReference type="Proteomes" id="UP000192333">
    <property type="component" value="Chromosome I"/>
</dbReference>
<evidence type="ECO:0000259" key="1">
    <source>
        <dbReference type="Pfam" id="PF06439"/>
    </source>
</evidence>
<evidence type="ECO:0000313" key="3">
    <source>
        <dbReference type="Proteomes" id="UP000192333"/>
    </source>
</evidence>
<organism evidence="2 3">
    <name type="scientific">Aquiflexum balticum DSM 16537</name>
    <dbReference type="NCBI Taxonomy" id="758820"/>
    <lineage>
        <taxon>Bacteria</taxon>
        <taxon>Pseudomonadati</taxon>
        <taxon>Bacteroidota</taxon>
        <taxon>Cytophagia</taxon>
        <taxon>Cytophagales</taxon>
        <taxon>Cyclobacteriaceae</taxon>
        <taxon>Aquiflexum</taxon>
    </lineage>
</organism>
<dbReference type="GO" id="GO:0016787">
    <property type="term" value="F:hydrolase activity"/>
    <property type="evidence" value="ECO:0007669"/>
    <property type="project" value="InterPro"/>
</dbReference>
<dbReference type="InterPro" id="IPR010496">
    <property type="entry name" value="AL/BT2_dom"/>
</dbReference>
<dbReference type="Gene3D" id="2.60.120.560">
    <property type="entry name" value="Exo-inulinase, domain 1"/>
    <property type="match status" value="1"/>
</dbReference>
<dbReference type="STRING" id="758820.SAMN00777080_3233"/>
<reference evidence="3" key="1">
    <citation type="submission" date="2017-04" db="EMBL/GenBank/DDBJ databases">
        <authorList>
            <person name="Varghese N."/>
            <person name="Submissions S."/>
        </authorList>
    </citation>
    <scope>NUCLEOTIDE SEQUENCE [LARGE SCALE GENOMIC DNA]</scope>
    <source>
        <strain evidence="3">DSM 16537</strain>
    </source>
</reference>
<keyword evidence="3" id="KW-1185">Reference proteome</keyword>
<dbReference type="AlphaFoldDB" id="A0A1W2H6Y0"/>
<proteinExistence type="predicted"/>
<dbReference type="Pfam" id="PF06439">
    <property type="entry name" value="3keto-disac_hyd"/>
    <property type="match status" value="1"/>
</dbReference>
<name>A0A1W2H6Y0_9BACT</name>
<gene>
    <name evidence="2" type="ORF">SAMN00777080_3233</name>
</gene>
<protein>
    <recommendedName>
        <fullName evidence="1">3-keto-alpha-glucoside-1,2-lyase/3-keto-2-hydroxy-glucal hydratase domain-containing protein</fullName>
    </recommendedName>
</protein>
<accession>A0A1W2H6Y0</accession>
<dbReference type="EMBL" id="LT838813">
    <property type="protein sequence ID" value="SMD44609.1"/>
    <property type="molecule type" value="Genomic_DNA"/>
</dbReference>